<proteinExistence type="inferred from homology"/>
<keyword evidence="3" id="KW-0805">Transcription regulation</keyword>
<feature type="domain" description="RNA polymerase sigma-70 region 2" evidence="6">
    <location>
        <begin position="14"/>
        <end position="74"/>
    </location>
</feature>
<gene>
    <name evidence="9" type="ORF">KDL28_30685</name>
</gene>
<dbReference type="Pfam" id="PF12680">
    <property type="entry name" value="SnoaL_2"/>
    <property type="match status" value="1"/>
</dbReference>
<keyword evidence="4" id="KW-0731">Sigma factor</keyword>
<dbReference type="InterPro" id="IPR037401">
    <property type="entry name" value="SnoaL-like"/>
</dbReference>
<evidence type="ECO:0000259" key="6">
    <source>
        <dbReference type="Pfam" id="PF04542"/>
    </source>
</evidence>
<comment type="subunit">
    <text evidence="2">Interacts transiently with the RNA polymerase catalytic core formed by RpoA, RpoB, RpoC and RpoZ (2 alpha, 1 beta, 1 beta' and 1 omega subunit) to form the RNA polymerase holoenzyme that can initiate transcription.</text>
</comment>
<dbReference type="SUPFAM" id="SSF88659">
    <property type="entry name" value="Sigma3 and sigma4 domains of RNA polymerase sigma factors"/>
    <property type="match status" value="1"/>
</dbReference>
<dbReference type="InterPro" id="IPR014284">
    <property type="entry name" value="RNA_pol_sigma-70_dom"/>
</dbReference>
<dbReference type="InterPro" id="IPR007627">
    <property type="entry name" value="RNA_pol_sigma70_r2"/>
</dbReference>
<evidence type="ECO:0000256" key="5">
    <source>
        <dbReference type="ARBA" id="ARBA00023163"/>
    </source>
</evidence>
<comment type="similarity">
    <text evidence="1">Belongs to the sigma-70 factor family. ECF subfamily.</text>
</comment>
<evidence type="ECO:0000256" key="2">
    <source>
        <dbReference type="ARBA" id="ARBA00011344"/>
    </source>
</evidence>
<dbReference type="InterPro" id="IPR032710">
    <property type="entry name" value="NTF2-like_dom_sf"/>
</dbReference>
<dbReference type="InterPro" id="IPR052704">
    <property type="entry name" value="ECF_Sigma-70_Domain"/>
</dbReference>
<dbReference type="Pfam" id="PF04542">
    <property type="entry name" value="Sigma70_r2"/>
    <property type="match status" value="1"/>
</dbReference>
<protein>
    <submittedName>
        <fullName evidence="9">Sigma-70 family RNA polymerase sigma factor</fullName>
    </submittedName>
</protein>
<dbReference type="Gene3D" id="1.10.1740.10">
    <property type="match status" value="1"/>
</dbReference>
<dbReference type="InterPro" id="IPR013324">
    <property type="entry name" value="RNA_pol_sigma_r3/r4-like"/>
</dbReference>
<evidence type="ECO:0000313" key="9">
    <source>
        <dbReference type="EMBL" id="MCO1659446.1"/>
    </source>
</evidence>
<dbReference type="Proteomes" id="UP001165283">
    <property type="component" value="Unassembled WGS sequence"/>
</dbReference>
<evidence type="ECO:0000256" key="1">
    <source>
        <dbReference type="ARBA" id="ARBA00010641"/>
    </source>
</evidence>
<dbReference type="PANTHER" id="PTHR30173">
    <property type="entry name" value="SIGMA 19 FACTOR"/>
    <property type="match status" value="1"/>
</dbReference>
<dbReference type="Gene3D" id="1.10.10.10">
    <property type="entry name" value="Winged helix-like DNA-binding domain superfamily/Winged helix DNA-binding domain"/>
    <property type="match status" value="1"/>
</dbReference>
<evidence type="ECO:0000256" key="4">
    <source>
        <dbReference type="ARBA" id="ARBA00023082"/>
    </source>
</evidence>
<dbReference type="InterPro" id="IPR013325">
    <property type="entry name" value="RNA_pol_sigma_r2"/>
</dbReference>
<dbReference type="EMBL" id="JAGSOV010000065">
    <property type="protein sequence ID" value="MCO1659446.1"/>
    <property type="molecule type" value="Genomic_DNA"/>
</dbReference>
<organism evidence="9 10">
    <name type="scientific">Pseudonocardia humida</name>
    <dbReference type="NCBI Taxonomy" id="2800819"/>
    <lineage>
        <taxon>Bacteria</taxon>
        <taxon>Bacillati</taxon>
        <taxon>Actinomycetota</taxon>
        <taxon>Actinomycetes</taxon>
        <taxon>Pseudonocardiales</taxon>
        <taxon>Pseudonocardiaceae</taxon>
        <taxon>Pseudonocardia</taxon>
    </lineage>
</organism>
<name>A0ABT1A8S7_9PSEU</name>
<dbReference type="SUPFAM" id="SSF88946">
    <property type="entry name" value="Sigma2 domain of RNA polymerase sigma factors"/>
    <property type="match status" value="1"/>
</dbReference>
<feature type="domain" description="SnoaL-like" evidence="8">
    <location>
        <begin position="180"/>
        <end position="268"/>
    </location>
</feature>
<evidence type="ECO:0000256" key="3">
    <source>
        <dbReference type="ARBA" id="ARBA00023015"/>
    </source>
</evidence>
<comment type="caution">
    <text evidence="9">The sequence shown here is derived from an EMBL/GenBank/DDBJ whole genome shotgun (WGS) entry which is preliminary data.</text>
</comment>
<dbReference type="NCBIfam" id="TIGR02937">
    <property type="entry name" value="sigma70-ECF"/>
    <property type="match status" value="1"/>
</dbReference>
<keyword evidence="10" id="KW-1185">Reference proteome</keyword>
<evidence type="ECO:0000259" key="7">
    <source>
        <dbReference type="Pfam" id="PF08281"/>
    </source>
</evidence>
<dbReference type="SUPFAM" id="SSF54427">
    <property type="entry name" value="NTF2-like"/>
    <property type="match status" value="1"/>
</dbReference>
<evidence type="ECO:0000259" key="8">
    <source>
        <dbReference type="Pfam" id="PF12680"/>
    </source>
</evidence>
<evidence type="ECO:0000313" key="10">
    <source>
        <dbReference type="Proteomes" id="UP001165283"/>
    </source>
</evidence>
<dbReference type="PANTHER" id="PTHR30173:SF43">
    <property type="entry name" value="ECF RNA POLYMERASE SIGMA FACTOR SIGI-RELATED"/>
    <property type="match status" value="1"/>
</dbReference>
<dbReference type="RefSeq" id="WP_252444265.1">
    <property type="nucleotide sequence ID" value="NZ_JAGSOV010000065.1"/>
</dbReference>
<dbReference type="InterPro" id="IPR036388">
    <property type="entry name" value="WH-like_DNA-bd_sf"/>
</dbReference>
<reference evidence="9" key="1">
    <citation type="submission" date="2021-04" db="EMBL/GenBank/DDBJ databases">
        <title>Pseudonocardia sp. nov., isolated from sandy soil of mangrove forest.</title>
        <authorList>
            <person name="Zan Z."/>
            <person name="Huang R."/>
            <person name="Liu W."/>
        </authorList>
    </citation>
    <scope>NUCLEOTIDE SEQUENCE</scope>
    <source>
        <strain evidence="9">S2-4</strain>
    </source>
</reference>
<dbReference type="Pfam" id="PF08281">
    <property type="entry name" value="Sigma70_r4_2"/>
    <property type="match status" value="1"/>
</dbReference>
<dbReference type="Gene3D" id="3.10.450.50">
    <property type="match status" value="1"/>
</dbReference>
<dbReference type="InterPro" id="IPR013249">
    <property type="entry name" value="RNA_pol_sigma70_r4_t2"/>
</dbReference>
<sequence length="287" mass="30312">MGQQDDLAERFEGVRGHLRAVAYQLLGSLTEADDAVQEAWLRLARTDVSDVANLDAWLTTVVGRICLDLLRSRTSRKEDPLDVHLPDPVIVEIGAPDPEREALLADSVGLAMLVVLDSLGPAERLAFVLHDLFAVSFAEIARVLGRSTDATKMLASRARRRVRADAVAPDPDPARQREVVDAFLAASRAGDFDALVALLDPDAVLRADAGAGPGISAVIRGAAAVAARALMFAQVAATGRPVLVQGLPGMVNLVDGRPTAVLAWTVVGGRIAAVDVFADPDRLAGLL</sequence>
<feature type="domain" description="RNA polymerase sigma factor 70 region 4 type 2" evidence="7">
    <location>
        <begin position="113"/>
        <end position="161"/>
    </location>
</feature>
<accession>A0ABT1A8S7</accession>
<keyword evidence="5" id="KW-0804">Transcription</keyword>